<evidence type="ECO:0000256" key="7">
    <source>
        <dbReference type="ARBA" id="ARBA00022679"/>
    </source>
</evidence>
<feature type="binding site" description="in other chain" evidence="15">
    <location>
        <begin position="353"/>
        <end position="356"/>
    </location>
    <ligand>
        <name>substrate</name>
        <note>ligand shared between dimeric partners</note>
    </ligand>
</feature>
<dbReference type="InterPro" id="IPR009161">
    <property type="entry name" value="6-Pfructokinase_euk"/>
</dbReference>
<dbReference type="Pfam" id="PF00365">
    <property type="entry name" value="PFK"/>
    <property type="match status" value="2"/>
</dbReference>
<evidence type="ECO:0000256" key="15">
    <source>
        <dbReference type="HAMAP-Rule" id="MF_03184"/>
    </source>
</evidence>
<feature type="binding site" description="in other chain" evidence="15">
    <location>
        <position position="794"/>
    </location>
    <ligand>
        <name>beta-D-fructose 2,6-bisphosphate</name>
        <dbReference type="ChEBI" id="CHEBI:58579"/>
        <note>allosteric activator; ligand shared between dimeric partners</note>
    </ligand>
</feature>
<evidence type="ECO:0000313" key="18">
    <source>
        <dbReference type="EMBL" id="VDK80872.1"/>
    </source>
</evidence>
<evidence type="ECO:0000256" key="14">
    <source>
        <dbReference type="ARBA" id="ARBA00048070"/>
    </source>
</evidence>
<dbReference type="InterPro" id="IPR015912">
    <property type="entry name" value="Phosphofructokinase_CS"/>
</dbReference>
<comment type="pathway">
    <text evidence="4 15 16">Carbohydrate degradation; glycolysis; D-glyceraldehyde 3-phosphate and glycerone phosphate from D-glucose: step 3/4.</text>
</comment>
<keyword evidence="11 15" id="KW-0067">ATP-binding</keyword>
<evidence type="ECO:0000256" key="6">
    <source>
        <dbReference type="ARBA" id="ARBA00022533"/>
    </source>
</evidence>
<evidence type="ECO:0000256" key="2">
    <source>
        <dbReference type="ARBA" id="ARBA00002659"/>
    </source>
</evidence>
<feature type="binding site" evidence="15">
    <location>
        <begin position="134"/>
        <end position="135"/>
    </location>
    <ligand>
        <name>ATP</name>
        <dbReference type="ChEBI" id="CHEBI:30616"/>
    </ligand>
</feature>
<reference evidence="18 19" key="1">
    <citation type="submission" date="2018-08" db="EMBL/GenBank/DDBJ databases">
        <authorList>
            <person name="Laetsch R D."/>
            <person name="Stevens L."/>
            <person name="Kumar S."/>
            <person name="Blaxter L. M."/>
        </authorList>
    </citation>
    <scope>NUCLEOTIDE SEQUENCE [LARGE SCALE GENOMIC DNA]</scope>
</reference>
<dbReference type="GO" id="GO:0016208">
    <property type="term" value="F:AMP binding"/>
    <property type="evidence" value="ECO:0007669"/>
    <property type="project" value="TreeGrafter"/>
</dbReference>
<comment type="caution">
    <text evidence="15">Lacks conserved residue(s) required for the propagation of feature annotation.</text>
</comment>
<feature type="binding site" description="in other chain" evidence="15">
    <location>
        <position position="319"/>
    </location>
    <ligand>
        <name>substrate</name>
        <note>ligand shared between dimeric partners</note>
    </ligand>
</feature>
<feature type="binding site" evidence="15">
    <location>
        <position position="61"/>
    </location>
    <ligand>
        <name>ATP</name>
        <dbReference type="ChEBI" id="CHEBI:30616"/>
    </ligand>
</feature>
<dbReference type="GO" id="GO:0046872">
    <property type="term" value="F:metal ion binding"/>
    <property type="evidence" value="ECO:0007669"/>
    <property type="project" value="UniProtKB-KW"/>
</dbReference>
<dbReference type="OMA" id="WHNLGGS"/>
<dbReference type="PRINTS" id="PR00476">
    <property type="entry name" value="PHFRCTKINASE"/>
</dbReference>
<keyword evidence="19" id="KW-1185">Reference proteome</keyword>
<feature type="domain" description="Phosphofructokinase" evidence="17">
    <location>
        <begin position="459"/>
        <end position="744"/>
    </location>
</feature>
<comment type="similarity">
    <text evidence="15">Belongs to the phosphofructokinase type A (PFKA) family. ATP-dependent PFK group I subfamily. Eukaryotic two domain clade 'E' sub-subfamily.</text>
</comment>
<feature type="binding site" description="in other chain" evidence="15">
    <location>
        <position position="686"/>
    </location>
    <ligand>
        <name>beta-D-fructose 2,6-bisphosphate</name>
        <dbReference type="ChEBI" id="CHEBI:58579"/>
        <note>allosteric activator; ligand shared between dimeric partners</note>
    </ligand>
</feature>
<keyword evidence="6 15" id="KW-0021">Allosteric enzyme</keyword>
<feature type="binding site" description="in other chain" evidence="15">
    <location>
        <position position="528"/>
    </location>
    <ligand>
        <name>beta-D-fructose 2,6-bisphosphate</name>
        <dbReference type="ChEBI" id="CHEBI:58579"/>
        <note>allosteric activator; ligand shared between dimeric partners</note>
    </ligand>
</feature>
<feature type="binding site" evidence="15">
    <location>
        <position position="623"/>
    </location>
    <ligand>
        <name>beta-D-fructose 2,6-bisphosphate</name>
        <dbReference type="ChEBI" id="CHEBI:58579"/>
        <note>allosteric activator; ligand shared between dimeric partners</note>
    </ligand>
</feature>
<dbReference type="GO" id="GO:0042802">
    <property type="term" value="F:identical protein binding"/>
    <property type="evidence" value="ECO:0007669"/>
    <property type="project" value="TreeGrafter"/>
</dbReference>
<evidence type="ECO:0000256" key="16">
    <source>
        <dbReference type="PIRNR" id="PIRNR000533"/>
    </source>
</evidence>
<dbReference type="UniPathway" id="UPA00109">
    <property type="reaction ID" value="UER00182"/>
</dbReference>
<dbReference type="GO" id="GO:0006002">
    <property type="term" value="P:fructose 6-phosphate metabolic process"/>
    <property type="evidence" value="ECO:0007669"/>
    <property type="project" value="InterPro"/>
</dbReference>
<dbReference type="GO" id="GO:0005945">
    <property type="term" value="C:6-phosphofructokinase complex"/>
    <property type="evidence" value="ECO:0007669"/>
    <property type="project" value="TreeGrafter"/>
</dbReference>
<feature type="domain" description="Phosphofructokinase" evidence="17">
    <location>
        <begin position="54"/>
        <end position="378"/>
    </location>
</feature>
<dbReference type="FunFam" id="3.40.50.460:FF:000003">
    <property type="entry name" value="ATP-dependent 6-phosphofructokinase"/>
    <property type="match status" value="1"/>
</dbReference>
<keyword evidence="8 15" id="KW-0479">Metal-binding</keyword>
<dbReference type="InterPro" id="IPR022953">
    <property type="entry name" value="ATP_PFK"/>
</dbReference>
<evidence type="ECO:0000256" key="10">
    <source>
        <dbReference type="ARBA" id="ARBA00022777"/>
    </source>
</evidence>
<evidence type="ECO:0000256" key="12">
    <source>
        <dbReference type="ARBA" id="ARBA00022842"/>
    </source>
</evidence>
<feature type="binding site" description="in other chain" evidence="15">
    <location>
        <begin position="219"/>
        <end position="221"/>
    </location>
    <ligand>
        <name>substrate</name>
        <note>ligand shared between dimeric partners</note>
    </ligand>
</feature>
<feature type="binding site" description="in other chain" evidence="15">
    <location>
        <begin position="585"/>
        <end position="589"/>
    </location>
    <ligand>
        <name>beta-D-fructose 2,6-bisphosphate</name>
        <dbReference type="ChEBI" id="CHEBI:58579"/>
        <note>allosteric activator; ligand shared between dimeric partners</note>
    </ligand>
</feature>
<evidence type="ECO:0000256" key="13">
    <source>
        <dbReference type="ARBA" id="ARBA00023152"/>
    </source>
</evidence>
<evidence type="ECO:0000256" key="4">
    <source>
        <dbReference type="ARBA" id="ARBA00004679"/>
    </source>
</evidence>
<feature type="binding site" description="in other chain" evidence="15">
    <location>
        <begin position="263"/>
        <end position="265"/>
    </location>
    <ligand>
        <name>substrate</name>
        <note>ligand shared between dimeric partners</note>
    </ligand>
</feature>
<dbReference type="InterPro" id="IPR035966">
    <property type="entry name" value="PKF_sf"/>
</dbReference>
<name>A0A3P6SYU5_LITSI</name>
<comment type="subcellular location">
    <subcellularLocation>
        <location evidence="3 15">Cytoplasm</location>
    </subcellularLocation>
</comment>
<dbReference type="HAMAP" id="MF_03184">
    <property type="entry name" value="Phosphofructokinase_I_E"/>
    <property type="match status" value="1"/>
</dbReference>
<dbReference type="Gene3D" id="3.40.50.450">
    <property type="match status" value="2"/>
</dbReference>
<keyword evidence="7 15" id="KW-0808">Transferase</keyword>
<protein>
    <recommendedName>
        <fullName evidence="15">ATP-dependent 6-phosphofructokinase</fullName>
        <shortName evidence="15">ATP-PFK</shortName>
        <shortName evidence="15">Phosphofructokinase</shortName>
        <ecNumber evidence="15">2.7.1.11</ecNumber>
    </recommendedName>
    <alternativeName>
        <fullName evidence="15">Phosphohexokinase</fullName>
    </alternativeName>
</protein>
<evidence type="ECO:0000256" key="9">
    <source>
        <dbReference type="ARBA" id="ARBA00022741"/>
    </source>
</evidence>
<dbReference type="FunFam" id="3.40.50.460:FF:000008">
    <property type="entry name" value="ATP-dependent 6-phosphofructokinase"/>
    <property type="match status" value="1"/>
</dbReference>
<feature type="region of interest" description="N-terminal catalytic PFK domain 1" evidence="15">
    <location>
        <begin position="1"/>
        <end position="445"/>
    </location>
</feature>
<dbReference type="Gene3D" id="3.40.50.460">
    <property type="entry name" value="Phosphofructokinase domain"/>
    <property type="match status" value="2"/>
</dbReference>
<keyword evidence="5 15" id="KW-0963">Cytoplasm</keyword>
<evidence type="ECO:0000256" key="5">
    <source>
        <dbReference type="ARBA" id="ARBA00022490"/>
    </source>
</evidence>
<dbReference type="PROSITE" id="PS00433">
    <property type="entry name" value="PHOSPHOFRUCTOKINASE"/>
    <property type="match status" value="1"/>
</dbReference>
<dbReference type="PANTHER" id="PTHR13697">
    <property type="entry name" value="PHOSPHOFRUCTOKINASE"/>
    <property type="match status" value="1"/>
</dbReference>
<dbReference type="GO" id="GO:0005524">
    <property type="term" value="F:ATP binding"/>
    <property type="evidence" value="ECO:0007669"/>
    <property type="project" value="UniProtKB-KW"/>
</dbReference>
<dbReference type="PANTHER" id="PTHR13697:SF4">
    <property type="entry name" value="ATP-DEPENDENT 6-PHOSPHOFRUCTOKINASE"/>
    <property type="match status" value="1"/>
</dbReference>
<dbReference type="SUPFAM" id="SSF53784">
    <property type="entry name" value="Phosphofructokinase"/>
    <property type="match status" value="2"/>
</dbReference>
<evidence type="ECO:0000256" key="1">
    <source>
        <dbReference type="ARBA" id="ARBA00001946"/>
    </source>
</evidence>
<organism evidence="18 19">
    <name type="scientific">Litomosoides sigmodontis</name>
    <name type="common">Filarial nematode worm</name>
    <dbReference type="NCBI Taxonomy" id="42156"/>
    <lineage>
        <taxon>Eukaryota</taxon>
        <taxon>Metazoa</taxon>
        <taxon>Ecdysozoa</taxon>
        <taxon>Nematoda</taxon>
        <taxon>Chromadorea</taxon>
        <taxon>Rhabditida</taxon>
        <taxon>Spirurina</taxon>
        <taxon>Spiruromorpha</taxon>
        <taxon>Filarioidea</taxon>
        <taxon>Onchocercidae</taxon>
        <taxon>Litomosoides</taxon>
    </lineage>
</organism>
<feature type="binding site" evidence="15">
    <location>
        <begin position="173"/>
        <end position="176"/>
    </location>
    <ligand>
        <name>ATP</name>
        <dbReference type="ChEBI" id="CHEBI:30616"/>
    </ligand>
</feature>
<keyword evidence="13 15" id="KW-0324">Glycolysis</keyword>
<dbReference type="InterPro" id="IPR000023">
    <property type="entry name" value="Phosphofructokinase_dom"/>
</dbReference>
<dbReference type="AlphaFoldDB" id="A0A3P6SYU5"/>
<accession>A0A3P6SYU5</accession>
<feature type="binding site" evidence="15">
    <location>
        <position position="256"/>
    </location>
    <ligand>
        <name>substrate</name>
        <note>ligand shared between dimeric partners</note>
    </ligand>
</feature>
<dbReference type="NCBIfam" id="TIGR02478">
    <property type="entry name" value="6PF1K_euk"/>
    <property type="match status" value="1"/>
</dbReference>
<feature type="active site" description="Proton acceptor" evidence="15">
    <location>
        <position position="221"/>
    </location>
</feature>
<feature type="binding site" evidence="15">
    <location>
        <position position="712"/>
    </location>
    <ligand>
        <name>beta-D-fructose 2,6-bisphosphate</name>
        <dbReference type="ChEBI" id="CHEBI:58579"/>
        <note>allosteric activator; ligand shared between dimeric partners</note>
    </ligand>
</feature>
<feature type="binding site" evidence="15">
    <location>
        <position position="347"/>
    </location>
    <ligand>
        <name>substrate</name>
        <note>ligand shared between dimeric partners</note>
    </ligand>
</feature>
<dbReference type="GO" id="GO:0030388">
    <property type="term" value="P:fructose 1,6-bisphosphate metabolic process"/>
    <property type="evidence" value="ECO:0007669"/>
    <property type="project" value="TreeGrafter"/>
</dbReference>
<proteinExistence type="inferred from homology"/>
<feature type="binding site" description="in other chain" evidence="15">
    <location>
        <begin position="718"/>
        <end position="721"/>
    </location>
    <ligand>
        <name>beta-D-fructose 2,6-bisphosphate</name>
        <dbReference type="ChEBI" id="CHEBI:58579"/>
        <note>allosteric activator; ligand shared between dimeric partners</note>
    </ligand>
</feature>
<dbReference type="GO" id="GO:0070095">
    <property type="term" value="F:fructose-6-phosphate binding"/>
    <property type="evidence" value="ECO:0007669"/>
    <property type="project" value="TreeGrafter"/>
</dbReference>
<keyword evidence="10 15" id="KW-0418">Kinase</keyword>
<feature type="binding site" evidence="15">
    <location>
        <position position="174"/>
    </location>
    <ligand>
        <name>Mg(2+)</name>
        <dbReference type="ChEBI" id="CHEBI:18420"/>
        <note>catalytic</note>
    </ligand>
</feature>
<dbReference type="GO" id="GO:0003872">
    <property type="term" value="F:6-phosphofructokinase activity"/>
    <property type="evidence" value="ECO:0007669"/>
    <property type="project" value="UniProtKB-UniRule"/>
</dbReference>
<comment type="subunit">
    <text evidence="15">Homotetramer.</text>
</comment>
<dbReference type="EC" id="2.7.1.11" evidence="15"/>
<evidence type="ECO:0000256" key="3">
    <source>
        <dbReference type="ARBA" id="ARBA00004496"/>
    </source>
</evidence>
<feature type="binding site" description="in other chain" evidence="15">
    <location>
        <begin position="630"/>
        <end position="632"/>
    </location>
    <ligand>
        <name>beta-D-fructose 2,6-bisphosphate</name>
        <dbReference type="ChEBI" id="CHEBI:58579"/>
        <note>allosteric activator; ligand shared between dimeric partners</note>
    </ligand>
</feature>
<dbReference type="EMBL" id="UYRX01000358">
    <property type="protein sequence ID" value="VDK80872.1"/>
    <property type="molecule type" value="Genomic_DNA"/>
</dbReference>
<evidence type="ECO:0000313" key="19">
    <source>
        <dbReference type="Proteomes" id="UP000277928"/>
    </source>
</evidence>
<comment type="function">
    <text evidence="2 15">Catalyzes the phosphorylation of D-fructose 6-phosphate to fructose 1,6-bisphosphate by ATP, the first committing step of glycolysis.</text>
</comment>
<evidence type="ECO:0000256" key="8">
    <source>
        <dbReference type="ARBA" id="ARBA00022723"/>
    </source>
</evidence>
<dbReference type="GO" id="GO:0061621">
    <property type="term" value="P:canonical glycolysis"/>
    <property type="evidence" value="ECO:0007669"/>
    <property type="project" value="TreeGrafter"/>
</dbReference>
<dbReference type="OrthoDB" id="537915at2759"/>
<dbReference type="Proteomes" id="UP000277928">
    <property type="component" value="Unassembled WGS sequence"/>
</dbReference>
<dbReference type="STRING" id="42156.A0A3P6SYU5"/>
<gene>
    <name evidence="18" type="ORF">NLS_LOCUS5074</name>
</gene>
<comment type="cofactor">
    <cofactor evidence="1 15">
        <name>Mg(2+)</name>
        <dbReference type="ChEBI" id="CHEBI:18420"/>
    </cofactor>
</comment>
<comment type="catalytic activity">
    <reaction evidence="14 15 16">
        <text>beta-D-fructose 6-phosphate + ATP = beta-D-fructose 1,6-bisphosphate + ADP + H(+)</text>
        <dbReference type="Rhea" id="RHEA:16109"/>
        <dbReference type="ChEBI" id="CHEBI:15378"/>
        <dbReference type="ChEBI" id="CHEBI:30616"/>
        <dbReference type="ChEBI" id="CHEBI:32966"/>
        <dbReference type="ChEBI" id="CHEBI:57634"/>
        <dbReference type="ChEBI" id="CHEBI:456216"/>
        <dbReference type="EC" id="2.7.1.11"/>
    </reaction>
</comment>
<evidence type="ECO:0000256" key="11">
    <source>
        <dbReference type="ARBA" id="ARBA00022840"/>
    </source>
</evidence>
<comment type="similarity">
    <text evidence="16">Belongs to the phosphofructokinase type A (PFKA) family. ATP-dependent PFK group I subfamily. Eukaryotic two domain clade "E" sub-subfamily.</text>
</comment>
<dbReference type="PIRSF" id="PIRSF000533">
    <property type="entry name" value="ATP_PFK_euk"/>
    <property type="match status" value="1"/>
</dbReference>
<dbReference type="GO" id="GO:0048029">
    <property type="term" value="F:monosaccharide binding"/>
    <property type="evidence" value="ECO:0007669"/>
    <property type="project" value="TreeGrafter"/>
</dbReference>
<comment type="activity regulation">
    <text evidence="15">Allosterically activated by ADP, AMP, or fructose 2,6-bisphosphate, and allosterically inhibited by ATP or citrate.</text>
</comment>
<sequence length="833" mass="91607">MAKSMPIGSPKDGIAHSSADVNQMNFSVQSDSIVPSAGREGTSIAPQIYKGRTIAVFTSGGDASGMNSAVRSVVRMGVYLGCRVFLIYEGYQGMVDGGDNIKEADWRSVSDIIQRGGKFIYVYPCLSTVIGSARCKDFRERWGRLQAAENLIKHRITNLVCIGDSSIPFFHTGDGSLTGANLFRQEWHDLVEELLSSGKITKEAAIECGNIQIVGLVGSIDNDFCGTDMTIGTDTALQRICEAIDCVMSTAQSHQRTFVIEVMGRHCGYLALVAALASEADFCFIPEWPVPTDWPTVLCQKLRMMREAGSRLNIVIVAEGALDREGKCITAESVRAVVKETLHYDTRVTVLGHVQRGGNPSAFDRLLGCRMGAEAVLALMEMTPQSKPCVVSIDGNVIVRVPLMQCVQRTLAVKKAMDERDWETAVKLRGRSFQRNLETYRLLTKVEPKKLDPNVPSYNVAVINVGAPAGGMNAVVRSYVRMALYHGCKVYGIKNSFEGLCRGEVQNMAWGDVSNWVMHGGSFLGTQKQLPDKIMDKVANAFEKYNFHGLLLVGGFEAFHSCLLLSRARDKYPSLRIPMCVIPCTISNNVPGTSLSLGSDTAVNEICEMIDKIKLSATGTKRRVFIVETMGGFCGYLATISALASGADNAYIFEEQFSVSDIMDDVKVISRKMRSGVQRYLIVRNECANKNYTTEFVNQLFAEEGKGAFSTRANVLGHAQQGSNPTPFDRNMGTKLAARALEFIISQILKYIDPKTCIVNAISPDSATLLGLLGRRAVFTPVEELSLETDFEHRVPKHQWWMKMRPLLRILAKHDSTYQTEAMVVPEVEGESA</sequence>
<feature type="region of interest" description="C-terminal regulatory PFK domain 2" evidence="15">
    <location>
        <begin position="459"/>
        <end position="833"/>
    </location>
</feature>
<keyword evidence="9 15" id="KW-0547">Nucleotide-binding</keyword>
<evidence type="ECO:0000259" key="17">
    <source>
        <dbReference type="Pfam" id="PF00365"/>
    </source>
</evidence>
<keyword evidence="12 15" id="KW-0460">Magnesium</keyword>
<dbReference type="FunFam" id="3.40.50.450:FF:000064">
    <property type="entry name" value="Phosphofructokinase, platelet b"/>
    <property type="match status" value="1"/>
</dbReference>